<dbReference type="Gene3D" id="3.30.70.270">
    <property type="match status" value="1"/>
</dbReference>
<dbReference type="InterPro" id="IPR000160">
    <property type="entry name" value="GGDEF_dom"/>
</dbReference>
<dbReference type="NCBIfam" id="TIGR00254">
    <property type="entry name" value="GGDEF"/>
    <property type="match status" value="1"/>
</dbReference>
<dbReference type="SUPFAM" id="SSF55073">
    <property type="entry name" value="Nucleotide cyclase"/>
    <property type="match status" value="1"/>
</dbReference>
<dbReference type="RefSeq" id="WP_336436607.1">
    <property type="nucleotide sequence ID" value="NZ_JBAWKS010000002.1"/>
</dbReference>
<dbReference type="PANTHER" id="PTHR46663:SF2">
    <property type="entry name" value="GGDEF DOMAIN-CONTAINING PROTEIN"/>
    <property type="match status" value="1"/>
</dbReference>
<evidence type="ECO:0000313" key="3">
    <source>
        <dbReference type="Proteomes" id="UP001382455"/>
    </source>
</evidence>
<organism evidence="2 3">
    <name type="scientific">Pseudoalteromonas spongiae</name>
    <dbReference type="NCBI Taxonomy" id="298657"/>
    <lineage>
        <taxon>Bacteria</taxon>
        <taxon>Pseudomonadati</taxon>
        <taxon>Pseudomonadota</taxon>
        <taxon>Gammaproteobacteria</taxon>
        <taxon>Alteromonadales</taxon>
        <taxon>Pseudoalteromonadaceae</taxon>
        <taxon>Pseudoalteromonas</taxon>
    </lineage>
</organism>
<dbReference type="CDD" id="cd01949">
    <property type="entry name" value="GGDEF"/>
    <property type="match status" value="1"/>
</dbReference>
<dbReference type="Pfam" id="PF00990">
    <property type="entry name" value="GGDEF"/>
    <property type="match status" value="1"/>
</dbReference>
<sequence length="293" mass="32897">MNNPKIRQVGIFTESEEITHWLACTLKLTTLSFDSICILNKSSDIAKNSPSLIIVTERKFRALYNYLNKANTLLPVLVVTRDFNGFSVPNANRLTIDLLPLPAATIGLLEHSIKAVFQDFKLNQELTKLAHYDALTGAANRLLFQDRCKQALKMAKRSKRAVSLLYFDLDDFKPINDTYGHDIGDELLKRFVKIVSSVSRETDTLARLGGDEFALLLPDTPESELTQFCQKVVQCLAQPQQLNEQLIEIKCSIGAVSTSKEEHVTLIPQKLIKKADQAVYRAKEIQGTSFVIV</sequence>
<dbReference type="InterPro" id="IPR052163">
    <property type="entry name" value="DGC-Regulatory_Protein"/>
</dbReference>
<proteinExistence type="predicted"/>
<accession>A0ABU8EZK8</accession>
<evidence type="ECO:0000259" key="1">
    <source>
        <dbReference type="PROSITE" id="PS50887"/>
    </source>
</evidence>
<reference evidence="2 3" key="1">
    <citation type="submission" date="2023-12" db="EMBL/GenBank/DDBJ databases">
        <title>Friends and Foes: Symbiotic and Algicidal bacterial influence on Karenia brevis blooms.</title>
        <authorList>
            <person name="Fei C."/>
            <person name="Mohamed A.R."/>
            <person name="Booker A."/>
            <person name="Arshad M."/>
            <person name="Klass S."/>
            <person name="Ahn S."/>
            <person name="Gilbert P.M."/>
            <person name="Heil C.A."/>
            <person name="Martinez J.M."/>
            <person name="Amin S.A."/>
        </authorList>
    </citation>
    <scope>NUCLEOTIDE SEQUENCE [LARGE SCALE GENOMIC DNA]</scope>
    <source>
        <strain evidence="2 3">CE15</strain>
    </source>
</reference>
<dbReference type="SMART" id="SM00267">
    <property type="entry name" value="GGDEF"/>
    <property type="match status" value="1"/>
</dbReference>
<evidence type="ECO:0000313" key="2">
    <source>
        <dbReference type="EMBL" id="MEI4551666.1"/>
    </source>
</evidence>
<dbReference type="PROSITE" id="PS50887">
    <property type="entry name" value="GGDEF"/>
    <property type="match status" value="1"/>
</dbReference>
<keyword evidence="2" id="KW-0808">Transferase</keyword>
<dbReference type="InterPro" id="IPR043128">
    <property type="entry name" value="Rev_trsase/Diguanyl_cyclase"/>
</dbReference>
<protein>
    <submittedName>
        <fullName evidence="2">GGDEF domain-containing protein</fullName>
        <ecNumber evidence="2">2.7.7.65</ecNumber>
    </submittedName>
</protein>
<gene>
    <name evidence="2" type="ORF">WAE96_18460</name>
</gene>
<dbReference type="PANTHER" id="PTHR46663">
    <property type="entry name" value="DIGUANYLATE CYCLASE DGCT-RELATED"/>
    <property type="match status" value="1"/>
</dbReference>
<dbReference type="EMBL" id="JBAWKS010000002">
    <property type="protein sequence ID" value="MEI4551666.1"/>
    <property type="molecule type" value="Genomic_DNA"/>
</dbReference>
<dbReference type="InterPro" id="IPR029787">
    <property type="entry name" value="Nucleotide_cyclase"/>
</dbReference>
<dbReference type="Proteomes" id="UP001382455">
    <property type="component" value="Unassembled WGS sequence"/>
</dbReference>
<keyword evidence="2" id="KW-0548">Nucleotidyltransferase</keyword>
<dbReference type="GO" id="GO:0052621">
    <property type="term" value="F:diguanylate cyclase activity"/>
    <property type="evidence" value="ECO:0007669"/>
    <property type="project" value="UniProtKB-EC"/>
</dbReference>
<feature type="domain" description="GGDEF" evidence="1">
    <location>
        <begin position="160"/>
        <end position="293"/>
    </location>
</feature>
<name>A0ABU8EZK8_9GAMM</name>
<keyword evidence="3" id="KW-1185">Reference proteome</keyword>
<dbReference type="EC" id="2.7.7.65" evidence="2"/>
<comment type="caution">
    <text evidence="2">The sequence shown here is derived from an EMBL/GenBank/DDBJ whole genome shotgun (WGS) entry which is preliminary data.</text>
</comment>